<sequence>MKHVKMCGAGLVVKKVTNIMPPITVPYIKEKWAHAGFQKYFRNIGWAFSGRMFSLLVSFFIGALVARYLGPERYGVLNYALSFVTLFVFLSSFGIDNILVREILKYKEKTEPILNTAFIIKLMGAFVIIIVATSSSLLLKNDTYTTILIFIYSFHLVFTALNVTDIYFQSTVKYKYNFLAQFISTIAVSMLKLYFVYAGFGTGWFILALVFETAVSSFVFLEIFYRSGRSLDFTFDSKVAKKMLLDAWPFILTTAFYLIYTKIDQVMIGKMIDTKALGIYSAGVKLAELWYFIPALICGVMFPAVINAKLADKTLYEQRLKKIFIFVTSTSFIIAFFQLVFAKQIILFLFGEAYMDSVVILEIYTWAGVIVSVIIVLQQYLIIENKTKLVMYASLFGASANIILNLAFIPKFGIIGSAWATLISYSTIPLIIFYLINKNTKFIKTRTAL</sequence>
<name>A0A837I8A8_9BACT</name>
<evidence type="ECO:0000313" key="6">
    <source>
        <dbReference type="EMBL" id="KKT37076.1"/>
    </source>
</evidence>
<dbReference type="GO" id="GO:0016020">
    <property type="term" value="C:membrane"/>
    <property type="evidence" value="ECO:0007669"/>
    <property type="project" value="UniProtKB-SubCell"/>
</dbReference>
<evidence type="ECO:0000256" key="3">
    <source>
        <dbReference type="ARBA" id="ARBA00022989"/>
    </source>
</evidence>
<feature type="transmembrane region" description="Helical" evidence="5">
    <location>
        <begin position="323"/>
        <end position="351"/>
    </location>
</feature>
<feature type="transmembrane region" description="Helical" evidence="5">
    <location>
        <begin position="389"/>
        <end position="408"/>
    </location>
</feature>
<evidence type="ECO:0000313" key="7">
    <source>
        <dbReference type="Proteomes" id="UP000033815"/>
    </source>
</evidence>
<evidence type="ECO:0000256" key="2">
    <source>
        <dbReference type="ARBA" id="ARBA00022692"/>
    </source>
</evidence>
<proteinExistence type="predicted"/>
<dbReference type="Proteomes" id="UP000033815">
    <property type="component" value="Unassembled WGS sequence"/>
</dbReference>
<feature type="transmembrane region" description="Helical" evidence="5">
    <location>
        <begin position="176"/>
        <end position="197"/>
    </location>
</feature>
<dbReference type="Pfam" id="PF01943">
    <property type="entry name" value="Polysacc_synt"/>
    <property type="match status" value="1"/>
</dbReference>
<dbReference type="AlphaFoldDB" id="A0A837I8A8"/>
<protein>
    <submittedName>
        <fullName evidence="6">Polysaccharide biosynthesis protein</fullName>
    </submittedName>
</protein>
<evidence type="ECO:0000256" key="4">
    <source>
        <dbReference type="ARBA" id="ARBA00023136"/>
    </source>
</evidence>
<feature type="transmembrane region" description="Helical" evidence="5">
    <location>
        <begin position="414"/>
        <end position="436"/>
    </location>
</feature>
<dbReference type="PANTHER" id="PTHR43424:SF1">
    <property type="entry name" value="LOCUS PUTATIVE PROTEIN 1-RELATED"/>
    <property type="match status" value="1"/>
</dbReference>
<dbReference type="InterPro" id="IPR052556">
    <property type="entry name" value="PolySynth_Transporter"/>
</dbReference>
<keyword evidence="2 5" id="KW-0812">Transmembrane</keyword>
<gene>
    <name evidence="6" type="ORF">UW25_C0002G0022</name>
</gene>
<feature type="transmembrane region" description="Helical" evidence="5">
    <location>
        <begin position="243"/>
        <end position="260"/>
    </location>
</feature>
<dbReference type="InterPro" id="IPR002797">
    <property type="entry name" value="Polysacc_synth"/>
</dbReference>
<accession>A0A837I8A8</accession>
<dbReference type="EMBL" id="LCHP01000002">
    <property type="protein sequence ID" value="KKT37076.1"/>
    <property type="molecule type" value="Genomic_DNA"/>
</dbReference>
<comment type="caution">
    <text evidence="6">The sequence shown here is derived from an EMBL/GenBank/DDBJ whole genome shotgun (WGS) entry which is preliminary data.</text>
</comment>
<reference evidence="6 7" key="1">
    <citation type="journal article" date="2015" name="Nature">
        <title>rRNA introns, odd ribosomes, and small enigmatic genomes across a large radiation of phyla.</title>
        <authorList>
            <person name="Brown C.T."/>
            <person name="Hug L.A."/>
            <person name="Thomas B.C."/>
            <person name="Sharon I."/>
            <person name="Castelle C.J."/>
            <person name="Singh A."/>
            <person name="Wilkins M.J."/>
            <person name="Williams K.H."/>
            <person name="Banfield J.F."/>
        </authorList>
    </citation>
    <scope>NUCLEOTIDE SEQUENCE [LARGE SCALE GENOMIC DNA]</scope>
</reference>
<feature type="transmembrane region" description="Helical" evidence="5">
    <location>
        <begin position="203"/>
        <end position="223"/>
    </location>
</feature>
<dbReference type="PANTHER" id="PTHR43424">
    <property type="entry name" value="LOCUS PUTATIVE PROTEIN 1-RELATED"/>
    <property type="match status" value="1"/>
</dbReference>
<feature type="transmembrane region" description="Helical" evidence="5">
    <location>
        <begin position="112"/>
        <end position="132"/>
    </location>
</feature>
<feature type="transmembrane region" description="Helical" evidence="5">
    <location>
        <begin position="363"/>
        <end position="382"/>
    </location>
</feature>
<comment type="subcellular location">
    <subcellularLocation>
        <location evidence="1">Membrane</location>
        <topology evidence="1">Multi-pass membrane protein</topology>
    </subcellularLocation>
</comment>
<evidence type="ECO:0000256" key="1">
    <source>
        <dbReference type="ARBA" id="ARBA00004141"/>
    </source>
</evidence>
<keyword evidence="4 5" id="KW-0472">Membrane</keyword>
<feature type="transmembrane region" description="Helical" evidence="5">
    <location>
        <begin position="289"/>
        <end position="311"/>
    </location>
</feature>
<organism evidence="6 7">
    <name type="scientific">Candidatus Nomurabacteria bacterium GW2011_GWB1_44_12</name>
    <dbReference type="NCBI Taxonomy" id="1618748"/>
    <lineage>
        <taxon>Bacteria</taxon>
        <taxon>Candidatus Nomuraibacteriota</taxon>
    </lineage>
</organism>
<keyword evidence="3 5" id="KW-1133">Transmembrane helix</keyword>
<feature type="transmembrane region" description="Helical" evidence="5">
    <location>
        <begin position="52"/>
        <end position="70"/>
    </location>
</feature>
<feature type="transmembrane region" description="Helical" evidence="5">
    <location>
        <begin position="144"/>
        <end position="164"/>
    </location>
</feature>
<evidence type="ECO:0000256" key="5">
    <source>
        <dbReference type="SAM" id="Phobius"/>
    </source>
</evidence>
<feature type="transmembrane region" description="Helical" evidence="5">
    <location>
        <begin position="76"/>
        <end position="100"/>
    </location>
</feature>
<dbReference type="CDD" id="cd13128">
    <property type="entry name" value="MATE_Wzx_like"/>
    <property type="match status" value="1"/>
</dbReference>